<feature type="domain" description="HTH arsR-type" evidence="4">
    <location>
        <begin position="3"/>
        <end position="97"/>
    </location>
</feature>
<dbReference type="PANTHER" id="PTHR43132:SF9">
    <property type="entry name" value="ARSR FAMILY TRANSCRIPTIONAL REGULATORY PROTEIN"/>
    <property type="match status" value="1"/>
</dbReference>
<proteinExistence type="predicted"/>
<dbReference type="PROSITE" id="PS50987">
    <property type="entry name" value="HTH_ARSR_2"/>
    <property type="match status" value="1"/>
</dbReference>
<dbReference type="GO" id="GO:0003677">
    <property type="term" value="F:DNA binding"/>
    <property type="evidence" value="ECO:0007669"/>
    <property type="project" value="UniProtKB-KW"/>
</dbReference>
<evidence type="ECO:0000313" key="6">
    <source>
        <dbReference type="Proteomes" id="UP000561045"/>
    </source>
</evidence>
<gene>
    <name evidence="5" type="ORF">GGR36_000365</name>
</gene>
<keyword evidence="2 5" id="KW-0238">DNA-binding</keyword>
<keyword evidence="3" id="KW-0804">Transcription</keyword>
<dbReference type="SUPFAM" id="SSF46785">
    <property type="entry name" value="Winged helix' DNA-binding domain"/>
    <property type="match status" value="1"/>
</dbReference>
<dbReference type="PANTHER" id="PTHR43132">
    <property type="entry name" value="ARSENICAL RESISTANCE OPERON REPRESSOR ARSR-RELATED"/>
    <property type="match status" value="1"/>
</dbReference>
<dbReference type="Gene3D" id="1.10.10.10">
    <property type="entry name" value="Winged helix-like DNA-binding domain superfamily/Winged helix DNA-binding domain"/>
    <property type="match status" value="1"/>
</dbReference>
<dbReference type="RefSeq" id="WP_242533114.1">
    <property type="nucleotide sequence ID" value="NZ_BAABLE010000011.1"/>
</dbReference>
<evidence type="ECO:0000313" key="5">
    <source>
        <dbReference type="EMBL" id="MBB4011057.1"/>
    </source>
</evidence>
<dbReference type="AlphaFoldDB" id="A0A840BKJ6"/>
<dbReference type="InterPro" id="IPR011991">
    <property type="entry name" value="ArsR-like_HTH"/>
</dbReference>
<dbReference type="Pfam" id="PF01022">
    <property type="entry name" value="HTH_5"/>
    <property type="match status" value="1"/>
</dbReference>
<evidence type="ECO:0000256" key="3">
    <source>
        <dbReference type="ARBA" id="ARBA00023163"/>
    </source>
</evidence>
<dbReference type="Proteomes" id="UP000561045">
    <property type="component" value="Unassembled WGS sequence"/>
</dbReference>
<keyword evidence="6" id="KW-1185">Reference proteome</keyword>
<evidence type="ECO:0000256" key="1">
    <source>
        <dbReference type="ARBA" id="ARBA00023015"/>
    </source>
</evidence>
<keyword evidence="1" id="KW-0805">Transcription regulation</keyword>
<protein>
    <submittedName>
        <fullName evidence="5">DNA-binding transcriptional ArsR family regulator</fullName>
    </submittedName>
</protein>
<comment type="caution">
    <text evidence="5">The sequence shown here is derived from an EMBL/GenBank/DDBJ whole genome shotgun (WGS) entry which is preliminary data.</text>
</comment>
<reference evidence="5 6" key="1">
    <citation type="submission" date="2020-08" db="EMBL/GenBank/DDBJ databases">
        <title>Genomic Encyclopedia of Type Strains, Phase IV (KMG-IV): sequencing the most valuable type-strain genomes for metagenomic binning, comparative biology and taxonomic classification.</title>
        <authorList>
            <person name="Goeker M."/>
        </authorList>
    </citation>
    <scope>NUCLEOTIDE SEQUENCE [LARGE SCALE GENOMIC DNA]</scope>
    <source>
        <strain evidence="5 6">DSM 106739</strain>
    </source>
</reference>
<dbReference type="NCBIfam" id="NF033788">
    <property type="entry name" value="HTH_metalloreg"/>
    <property type="match status" value="1"/>
</dbReference>
<dbReference type="SMART" id="SM00418">
    <property type="entry name" value="HTH_ARSR"/>
    <property type="match status" value="1"/>
</dbReference>
<dbReference type="InterPro" id="IPR036388">
    <property type="entry name" value="WH-like_DNA-bd_sf"/>
</dbReference>
<sequence>MALPEQAIDRVALYFKALSDPTRLRILNSLRENERSVGELTDIAQCSQANVSKHLRVLADAGIVARTARGTTTIISVADPGIYDLCALVCDSVARELEKDLALHQALMASRQSG</sequence>
<dbReference type="GO" id="GO:0003700">
    <property type="term" value="F:DNA-binding transcription factor activity"/>
    <property type="evidence" value="ECO:0007669"/>
    <property type="project" value="InterPro"/>
</dbReference>
<dbReference type="EMBL" id="JACIET010000001">
    <property type="protein sequence ID" value="MBB4011057.1"/>
    <property type="molecule type" value="Genomic_DNA"/>
</dbReference>
<dbReference type="InterPro" id="IPR051011">
    <property type="entry name" value="Metal_resp_trans_reg"/>
</dbReference>
<evidence type="ECO:0000256" key="2">
    <source>
        <dbReference type="ARBA" id="ARBA00023125"/>
    </source>
</evidence>
<evidence type="ECO:0000259" key="4">
    <source>
        <dbReference type="PROSITE" id="PS50987"/>
    </source>
</evidence>
<dbReference type="InterPro" id="IPR036390">
    <property type="entry name" value="WH_DNA-bd_sf"/>
</dbReference>
<name>A0A840BKJ6_9RHOO</name>
<organism evidence="5 6">
    <name type="scientific">Niveibacterium umoris</name>
    <dbReference type="NCBI Taxonomy" id="1193620"/>
    <lineage>
        <taxon>Bacteria</taxon>
        <taxon>Pseudomonadati</taxon>
        <taxon>Pseudomonadota</taxon>
        <taxon>Betaproteobacteria</taxon>
        <taxon>Rhodocyclales</taxon>
        <taxon>Rhodocyclaceae</taxon>
        <taxon>Niveibacterium</taxon>
    </lineage>
</organism>
<dbReference type="CDD" id="cd00090">
    <property type="entry name" value="HTH_ARSR"/>
    <property type="match status" value="1"/>
</dbReference>
<accession>A0A840BKJ6</accession>
<dbReference type="PRINTS" id="PR00778">
    <property type="entry name" value="HTHARSR"/>
</dbReference>
<dbReference type="InterPro" id="IPR001845">
    <property type="entry name" value="HTH_ArsR_DNA-bd_dom"/>
</dbReference>